<dbReference type="InterPro" id="IPR025411">
    <property type="entry name" value="DUF4136"/>
</dbReference>
<dbReference type="Gene3D" id="3.30.160.670">
    <property type="match status" value="1"/>
</dbReference>
<protein>
    <submittedName>
        <fullName evidence="3">DUF4136 domain-containing protein</fullName>
    </submittedName>
</protein>
<keyword evidence="4" id="KW-1185">Reference proteome</keyword>
<evidence type="ECO:0000259" key="2">
    <source>
        <dbReference type="Pfam" id="PF13590"/>
    </source>
</evidence>
<dbReference type="RefSeq" id="WP_182953078.1">
    <property type="nucleotide sequence ID" value="NZ_WNXC01000001.1"/>
</dbReference>
<accession>A0ABR6ERD8</accession>
<comment type="caution">
    <text evidence="3">The sequence shown here is derived from an EMBL/GenBank/DDBJ whole genome shotgun (WGS) entry which is preliminary data.</text>
</comment>
<dbReference type="Proteomes" id="UP000636110">
    <property type="component" value="Unassembled WGS sequence"/>
</dbReference>
<evidence type="ECO:0000256" key="1">
    <source>
        <dbReference type="SAM" id="SignalP"/>
    </source>
</evidence>
<proteinExistence type="predicted"/>
<gene>
    <name evidence="3" type="ORF">GM920_02415</name>
</gene>
<organism evidence="3 4">
    <name type="scientific">Pedobacter gandavensis</name>
    <dbReference type="NCBI Taxonomy" id="2679963"/>
    <lineage>
        <taxon>Bacteria</taxon>
        <taxon>Pseudomonadati</taxon>
        <taxon>Bacteroidota</taxon>
        <taxon>Sphingobacteriia</taxon>
        <taxon>Sphingobacteriales</taxon>
        <taxon>Sphingobacteriaceae</taxon>
        <taxon>Pedobacter</taxon>
    </lineage>
</organism>
<feature type="chain" id="PRO_5045596195" evidence="1">
    <location>
        <begin position="25"/>
        <end position="193"/>
    </location>
</feature>
<dbReference type="Pfam" id="PF13590">
    <property type="entry name" value="DUF4136"/>
    <property type="match status" value="1"/>
</dbReference>
<feature type="domain" description="DUF4136" evidence="2">
    <location>
        <begin position="33"/>
        <end position="193"/>
    </location>
</feature>
<reference evidence="3 4" key="1">
    <citation type="submission" date="2019-11" db="EMBL/GenBank/DDBJ databases">
        <title>Description of Pedobacter sp. LMG 31462T.</title>
        <authorList>
            <person name="Carlier A."/>
            <person name="Qi S."/>
            <person name="Vandamme P."/>
        </authorList>
    </citation>
    <scope>NUCLEOTIDE SEQUENCE [LARGE SCALE GENOMIC DNA]</scope>
    <source>
        <strain evidence="3 4">LMG 31462</strain>
    </source>
</reference>
<evidence type="ECO:0000313" key="3">
    <source>
        <dbReference type="EMBL" id="MBB2147757.1"/>
    </source>
</evidence>
<evidence type="ECO:0000313" key="4">
    <source>
        <dbReference type="Proteomes" id="UP000636110"/>
    </source>
</evidence>
<keyword evidence="1" id="KW-0732">Signal</keyword>
<dbReference type="PROSITE" id="PS51257">
    <property type="entry name" value="PROKAR_LIPOPROTEIN"/>
    <property type="match status" value="1"/>
</dbReference>
<name>A0ABR6ERD8_9SPHI</name>
<feature type="signal peptide" evidence="1">
    <location>
        <begin position="1"/>
        <end position="24"/>
    </location>
</feature>
<sequence>MKRQLLLLLLTAGMLSACSPYNYYAVGSKPVGTDFKTYAWLPPEDGQTNNIYNNDIVTDKIVQTTETELTKKGLTIDNKNPDLLIRYSAIVSKAMKVYDEPIYYNQPPMLSPRVAYYRGRARFFYVYDNPFPVYVGSRERRMPIKEGNIMIDIIERSSSKVIWRGWAEGELTDPQKAIDEIPKIVENIFKKLP</sequence>
<dbReference type="EMBL" id="WNXC01000001">
    <property type="protein sequence ID" value="MBB2147757.1"/>
    <property type="molecule type" value="Genomic_DNA"/>
</dbReference>